<name>A0ABR6Z3M4_9BURK</name>
<dbReference type="EMBL" id="JACOFX010000001">
    <property type="protein sequence ID" value="MBC3906342.1"/>
    <property type="molecule type" value="Genomic_DNA"/>
</dbReference>
<feature type="transmembrane region" description="Helical" evidence="2">
    <location>
        <begin position="261"/>
        <end position="278"/>
    </location>
</feature>
<dbReference type="InterPro" id="IPR019286">
    <property type="entry name" value="DUF2339_TM"/>
</dbReference>
<feature type="transmembrane region" description="Helical" evidence="2">
    <location>
        <begin position="891"/>
        <end position="909"/>
    </location>
</feature>
<proteinExistence type="predicted"/>
<protein>
    <submittedName>
        <fullName evidence="3">DUF2339 domain-containing protein</fullName>
    </submittedName>
</protein>
<reference evidence="3 4" key="1">
    <citation type="submission" date="2020-08" db="EMBL/GenBank/DDBJ databases">
        <title>Novel species isolated from subtropical streams in China.</title>
        <authorList>
            <person name="Lu H."/>
        </authorList>
    </citation>
    <scope>NUCLEOTIDE SEQUENCE [LARGE SCALE GENOMIC DNA]</scope>
    <source>
        <strain evidence="3 4">NL8W</strain>
    </source>
</reference>
<feature type="transmembrane region" description="Helical" evidence="2">
    <location>
        <begin position="285"/>
        <end position="303"/>
    </location>
</feature>
<dbReference type="Pfam" id="PF10101">
    <property type="entry name" value="DUF2339"/>
    <property type="match status" value="1"/>
</dbReference>
<feature type="transmembrane region" description="Helical" evidence="2">
    <location>
        <begin position="535"/>
        <end position="552"/>
    </location>
</feature>
<evidence type="ECO:0000313" key="3">
    <source>
        <dbReference type="EMBL" id="MBC3906342.1"/>
    </source>
</evidence>
<feature type="transmembrane region" description="Helical" evidence="2">
    <location>
        <begin position="1243"/>
        <end position="1263"/>
    </location>
</feature>
<feature type="transmembrane region" description="Helical" evidence="2">
    <location>
        <begin position="1009"/>
        <end position="1029"/>
    </location>
</feature>
<feature type="transmembrane region" description="Helical" evidence="2">
    <location>
        <begin position="953"/>
        <end position="972"/>
    </location>
</feature>
<feature type="transmembrane region" description="Helical" evidence="2">
    <location>
        <begin position="564"/>
        <end position="584"/>
    </location>
</feature>
<dbReference type="PANTHER" id="PTHR38434">
    <property type="entry name" value="BLL2549 PROTEIN"/>
    <property type="match status" value="1"/>
</dbReference>
<feature type="transmembrane region" description="Helical" evidence="2">
    <location>
        <begin position="362"/>
        <end position="381"/>
    </location>
</feature>
<feature type="transmembrane region" description="Helical" evidence="2">
    <location>
        <begin position="924"/>
        <end position="946"/>
    </location>
</feature>
<feature type="transmembrane region" description="Helical" evidence="2">
    <location>
        <begin position="386"/>
        <end position="403"/>
    </location>
</feature>
<dbReference type="Proteomes" id="UP000646911">
    <property type="component" value="Unassembled WGS sequence"/>
</dbReference>
<dbReference type="PANTHER" id="PTHR38434:SF1">
    <property type="entry name" value="BLL2549 PROTEIN"/>
    <property type="match status" value="1"/>
</dbReference>
<evidence type="ECO:0000256" key="2">
    <source>
        <dbReference type="SAM" id="Phobius"/>
    </source>
</evidence>
<feature type="transmembrane region" description="Helical" evidence="2">
    <location>
        <begin position="1189"/>
        <end position="1209"/>
    </location>
</feature>
<evidence type="ECO:0000313" key="4">
    <source>
        <dbReference type="Proteomes" id="UP000646911"/>
    </source>
</evidence>
<keyword evidence="1" id="KW-0175">Coiled coil</keyword>
<feature type="transmembrane region" description="Helical" evidence="2">
    <location>
        <begin position="1150"/>
        <end position="1169"/>
    </location>
</feature>
<feature type="transmembrane region" description="Helical" evidence="2">
    <location>
        <begin position="229"/>
        <end position="249"/>
    </location>
</feature>
<feature type="transmembrane region" description="Helical" evidence="2">
    <location>
        <begin position="751"/>
        <end position="768"/>
    </location>
</feature>
<feature type="transmembrane region" description="Helical" evidence="2">
    <location>
        <begin position="653"/>
        <end position="672"/>
    </location>
</feature>
<sequence length="1287" mass="138753">MWFVGAIIGFVLGVATGSGAAMFFFAVIGGFVAHLIGRSRKVDATVHQSPPPSNQHTGTDGLAEMRQKIFKLEHRLQTLEREMAELKAGGVVSKNAEVASERSHEPFVEEKTQQSLAATKINDASLSLPAPPAIELSAQPDLVLPVAKEQVDLDPLDLQLTSLDDTVSAQNPPVISEASPPVVATKVEVPVNTVATKPEVVKRPPPPPPKSLQESLPAPLAKLIFGGNALVKVGVLILFLGLAFLLRYTAERVTVPVELRYAGVALSGVALLALGWFLRNKRRDYALILQGMAIGVFYLTTLSAMKLHTLISPEVGFGFMFMVSVLSAILAVLQNAPVLAIVAAIEGFATPVLISTGENRPLGLFTYLAVLDIGIFVVAWFNAWRVLNLIGFVGTFALALGWAERSYTDSQYGIVQPFLIFFFVLFALIGLLFARRTLKEAEVEEGPLATLKRVGRVDSALVFGNPITAFGMQYMMVKHTEFGAAFSALAVGFFYLLLARFVFSKARQGLALLAEAYVIVAAIFATLAIPLGLEGTWTGAAWAIEGAGMYWLGIRQQRPYARGFAYVVMVGAAYKLLHGIYVNPEASGPLLQGGLLGPVLLAISCFVVWNLHRKAKPENISSWETTPNAALPWLGVASLALLPWILLTPQFAAAALAVMALLVSSIARRYALKAFEHISATLQAAGLLSFMMTLHVAASGNAALEDGWKGGLAAIIIAGSILFSAGHSMVATKRAAQAQSLPPDWSIWNQLAIISGSGLLHLAMLFAINLTQASLIWPLTSCLLLWVGLRMSHGALAGFAAVLQIISAGLCLLEPGKYQGTAFGHLGFLVPLSLAMSAWFSADAIRAEAARMRAVLLELGGFGNAANTTNSDTPVQKRPSVWLNPWCNSKLALGLPIVWGLAWWLTAWFPESLETLVRTDDRNYSSTVAIVIGLGSSVLMAALAAWRKWPQMGFATIVTLPLLIFAGLIGAVSTDSLYLPSANLGWLAWPLALAWHLQILKKQQSWMTAWPRLLSLTHIVGFWFFLLLAAREGQARLAPLADTWSSWPLLGWVLVPALVFWFIGAKPLAARWPLNSYRKAYIEQACAPVALYLLAWCWMTNAFSAGDASPLPYLPLLNPLELGQWLVLASLLHWWRALPAAALKTDTKYAATAMAAATALALLTGMVLRSCHHFAGVPWDADALFASRLSQAAVSITWAICGVAVMLFGNRRMSRGIWIAGAALLGVVVLKLFLIELADRGGLYRIVSFIGVGILLLVVGYFAPVPVKPKEAQASEPDQVKDQEQAQ</sequence>
<feature type="transmembrane region" description="Helical" evidence="2">
    <location>
        <begin position="710"/>
        <end position="730"/>
    </location>
</feature>
<feature type="transmembrane region" description="Helical" evidence="2">
    <location>
        <begin position="684"/>
        <end position="704"/>
    </location>
</feature>
<keyword evidence="2" id="KW-0812">Transmembrane</keyword>
<keyword evidence="4" id="KW-1185">Reference proteome</keyword>
<gene>
    <name evidence="3" type="ORF">H8L47_02040</name>
</gene>
<keyword evidence="2" id="KW-1133">Transmembrane helix</keyword>
<keyword evidence="2" id="KW-0472">Membrane</keyword>
<feature type="transmembrane region" description="Helical" evidence="2">
    <location>
        <begin position="482"/>
        <end position="503"/>
    </location>
</feature>
<feature type="transmembrane region" description="Helical" evidence="2">
    <location>
        <begin position="315"/>
        <end position="333"/>
    </location>
</feature>
<feature type="transmembrane region" description="Helical" evidence="2">
    <location>
        <begin position="510"/>
        <end position="529"/>
    </location>
</feature>
<feature type="transmembrane region" description="Helical" evidence="2">
    <location>
        <begin position="1049"/>
        <end position="1069"/>
    </location>
</feature>
<feature type="coiled-coil region" evidence="1">
    <location>
        <begin position="62"/>
        <end position="89"/>
    </location>
</feature>
<feature type="transmembrane region" description="Helical" evidence="2">
    <location>
        <begin position="1216"/>
        <end position="1237"/>
    </location>
</feature>
<organism evidence="3 4">
    <name type="scientific">Undibacterium umbellatum</name>
    <dbReference type="NCBI Taxonomy" id="2762300"/>
    <lineage>
        <taxon>Bacteria</taxon>
        <taxon>Pseudomonadati</taxon>
        <taxon>Pseudomonadota</taxon>
        <taxon>Betaproteobacteria</taxon>
        <taxon>Burkholderiales</taxon>
        <taxon>Oxalobacteraceae</taxon>
        <taxon>Undibacterium</taxon>
    </lineage>
</organism>
<feature type="transmembrane region" description="Helical" evidence="2">
    <location>
        <begin position="822"/>
        <end position="842"/>
    </location>
</feature>
<feature type="transmembrane region" description="Helical" evidence="2">
    <location>
        <begin position="338"/>
        <end position="356"/>
    </location>
</feature>
<feature type="transmembrane region" description="Helical" evidence="2">
    <location>
        <begin position="590"/>
        <end position="609"/>
    </location>
</feature>
<feature type="transmembrane region" description="Helical" evidence="2">
    <location>
        <begin position="455"/>
        <end position="476"/>
    </location>
</feature>
<comment type="caution">
    <text evidence="3">The sequence shown here is derived from an EMBL/GenBank/DDBJ whole genome shotgun (WGS) entry which is preliminary data.</text>
</comment>
<feature type="transmembrane region" description="Helical" evidence="2">
    <location>
        <begin position="1081"/>
        <end position="1102"/>
    </location>
</feature>
<feature type="transmembrane region" description="Helical" evidence="2">
    <location>
        <begin position="415"/>
        <end position="434"/>
    </location>
</feature>
<feature type="transmembrane region" description="Helical" evidence="2">
    <location>
        <begin position="6"/>
        <end position="32"/>
    </location>
</feature>
<evidence type="ECO:0000256" key="1">
    <source>
        <dbReference type="SAM" id="Coils"/>
    </source>
</evidence>
<accession>A0ABR6Z3M4</accession>
<dbReference type="RefSeq" id="WP_186951567.1">
    <property type="nucleotide sequence ID" value="NZ_JACOFX010000001.1"/>
</dbReference>